<dbReference type="eggNOG" id="arCOG03146">
    <property type="taxonomic scope" value="Archaea"/>
</dbReference>
<dbReference type="InParanoid" id="L0ABZ4"/>
<keyword evidence="2" id="KW-0812">Transmembrane</keyword>
<dbReference type="InterPro" id="IPR036844">
    <property type="entry name" value="Hint_dom_sf"/>
</dbReference>
<protein>
    <submittedName>
        <fullName evidence="4">ATPase, type IV secretory pathway VirB11 component like protein</fullName>
    </submittedName>
</protein>
<comment type="similarity">
    <text evidence="1">Belongs to the GSP E family.</text>
</comment>
<reference evidence="5" key="1">
    <citation type="submission" date="2012-03" db="EMBL/GenBank/DDBJ databases">
        <title>Complete genome of Caldisphaera lagunensis DSM 15908.</title>
        <authorList>
            <person name="Lucas S."/>
            <person name="Copeland A."/>
            <person name="Lapidus A."/>
            <person name="Glavina del Rio T."/>
            <person name="Dalin E."/>
            <person name="Tice H."/>
            <person name="Bruce D."/>
            <person name="Goodwin L."/>
            <person name="Pitluck S."/>
            <person name="Peters L."/>
            <person name="Mikhailova N."/>
            <person name="Teshima H."/>
            <person name="Kyrpides N."/>
            <person name="Mavromatis K."/>
            <person name="Ivanova N."/>
            <person name="Brettin T."/>
            <person name="Detter J.C."/>
            <person name="Han C."/>
            <person name="Larimer F."/>
            <person name="Land M."/>
            <person name="Hauser L."/>
            <person name="Markowitz V."/>
            <person name="Cheng J.-F."/>
            <person name="Hugenholtz P."/>
            <person name="Woyke T."/>
            <person name="Wu D."/>
            <person name="Spring S."/>
            <person name="Schroeder M."/>
            <person name="Brambilla E."/>
            <person name="Klenk H.-P."/>
            <person name="Eisen J.A."/>
        </authorList>
    </citation>
    <scope>NUCLEOTIDE SEQUENCE [LARGE SCALE GENOMIC DNA]</scope>
    <source>
        <strain evidence="5">DSM 15908 / JCM 11604 / IC-154</strain>
    </source>
</reference>
<dbReference type="PANTHER" id="PTHR30486:SF14">
    <property type="entry name" value="FLAGELLA ACCESSORY PROTEIN I"/>
    <property type="match status" value="1"/>
</dbReference>
<dbReference type="KEGG" id="clg:Calag_0897"/>
<evidence type="ECO:0000259" key="3">
    <source>
        <dbReference type="Pfam" id="PF00437"/>
    </source>
</evidence>
<dbReference type="SUPFAM" id="SSF51294">
    <property type="entry name" value="Hedgehog/intein (Hint) domain"/>
    <property type="match status" value="1"/>
</dbReference>
<gene>
    <name evidence="4" type="ordered locus">Calag_0897</name>
</gene>
<dbReference type="SUPFAM" id="SSF52540">
    <property type="entry name" value="P-loop containing nucleoside triphosphate hydrolases"/>
    <property type="match status" value="1"/>
</dbReference>
<dbReference type="NCBIfam" id="TIGR01445">
    <property type="entry name" value="intein_Nterm"/>
    <property type="match status" value="1"/>
</dbReference>
<dbReference type="PROSITE" id="PS50817">
    <property type="entry name" value="INTEIN_N_TER"/>
    <property type="match status" value="1"/>
</dbReference>
<evidence type="ECO:0000313" key="4">
    <source>
        <dbReference type="EMBL" id="AFZ70637.1"/>
    </source>
</evidence>
<dbReference type="eggNOG" id="arCOG01817">
    <property type="taxonomic scope" value="Archaea"/>
</dbReference>
<dbReference type="InterPro" id="IPR001482">
    <property type="entry name" value="T2SS/T4SS_dom"/>
</dbReference>
<dbReference type="GO" id="GO:0016887">
    <property type="term" value="F:ATP hydrolysis activity"/>
    <property type="evidence" value="ECO:0007669"/>
    <property type="project" value="InterPro"/>
</dbReference>
<dbReference type="InterPro" id="IPR006141">
    <property type="entry name" value="Intein_N"/>
</dbReference>
<feature type="domain" description="Bacterial type II secretion system protein E" evidence="3">
    <location>
        <begin position="5"/>
        <end position="96"/>
    </location>
</feature>
<organism evidence="4 5">
    <name type="scientific">Caldisphaera lagunensis (strain DSM 15908 / JCM 11604 / ANMR 0165 / IC-154)</name>
    <dbReference type="NCBI Taxonomy" id="1056495"/>
    <lineage>
        <taxon>Archaea</taxon>
        <taxon>Thermoproteota</taxon>
        <taxon>Thermoprotei</taxon>
        <taxon>Acidilobales</taxon>
        <taxon>Caldisphaeraceae</taxon>
        <taxon>Caldisphaera</taxon>
    </lineage>
</organism>
<name>L0ABZ4_CALLD</name>
<sequence>MSGFICGETASGKTTALNAIATFIKPTHKIVTIEDTAEIQLPHPNWTRELARDTGRPETSVTLFDLLRAALRQRPDYIIVGEIRGAEGAIAFQAMQCIKEGKVILGDEAKEIRELFTNYKNKYGSILSNGKEIVYLKDKIEIPGYDKGVIKKANVLAIAKMPKEKLIRITLDDGNVFDVTRNHKFITNLGEISSEQIASLYKNNEILVKRVENFENKIIKRRYKFKKGVLMLSSPIFWYLTGLVLGGKIYRKKGRFYIKEKIDESFISLLPIKKMKKSKDVYQLELYFVDWLIKNGFIEIKNKK</sequence>
<proteinExistence type="inferred from homology"/>
<dbReference type="Pfam" id="PF00437">
    <property type="entry name" value="T2SSE"/>
    <property type="match status" value="1"/>
</dbReference>
<keyword evidence="2" id="KW-1133">Transmembrane helix</keyword>
<dbReference type="InterPro" id="IPR050921">
    <property type="entry name" value="T4SS_GSP_E_ATPase"/>
</dbReference>
<feature type="transmembrane region" description="Helical" evidence="2">
    <location>
        <begin position="229"/>
        <end position="250"/>
    </location>
</feature>
<dbReference type="HOGENOM" id="CLU_913996_0_0_2"/>
<keyword evidence="2" id="KW-0472">Membrane</keyword>
<dbReference type="STRING" id="1056495.Calag_0897"/>
<evidence type="ECO:0000256" key="2">
    <source>
        <dbReference type="SAM" id="Phobius"/>
    </source>
</evidence>
<dbReference type="EMBL" id="CP003378">
    <property type="protein sequence ID" value="AFZ70637.1"/>
    <property type="molecule type" value="Genomic_DNA"/>
</dbReference>
<keyword evidence="5" id="KW-1185">Reference proteome</keyword>
<dbReference type="Proteomes" id="UP000010469">
    <property type="component" value="Chromosome"/>
</dbReference>
<dbReference type="Gene3D" id="3.40.50.300">
    <property type="entry name" value="P-loop containing nucleotide triphosphate hydrolases"/>
    <property type="match status" value="1"/>
</dbReference>
<dbReference type="CDD" id="cd01130">
    <property type="entry name" value="VirB11-like_ATPase"/>
    <property type="match status" value="1"/>
</dbReference>
<evidence type="ECO:0000313" key="5">
    <source>
        <dbReference type="Proteomes" id="UP000010469"/>
    </source>
</evidence>
<dbReference type="InterPro" id="IPR027417">
    <property type="entry name" value="P-loop_NTPase"/>
</dbReference>
<dbReference type="Gene3D" id="2.170.16.10">
    <property type="entry name" value="Hedgehog/Intein (Hint) domain"/>
    <property type="match status" value="1"/>
</dbReference>
<evidence type="ECO:0000256" key="1">
    <source>
        <dbReference type="ARBA" id="ARBA00006611"/>
    </source>
</evidence>
<accession>L0ABZ4</accession>
<dbReference type="GO" id="GO:0016539">
    <property type="term" value="P:intein-mediated protein splicing"/>
    <property type="evidence" value="ECO:0007669"/>
    <property type="project" value="InterPro"/>
</dbReference>
<dbReference type="PANTHER" id="PTHR30486">
    <property type="entry name" value="TWITCHING MOTILITY PROTEIN PILT"/>
    <property type="match status" value="1"/>
</dbReference>
<dbReference type="AlphaFoldDB" id="L0ABZ4"/>